<name>A0A2N0VF55_9BACT</name>
<organism evidence="4 5">
    <name type="scientific">Rhodohalobacter barkolensis</name>
    <dbReference type="NCBI Taxonomy" id="2053187"/>
    <lineage>
        <taxon>Bacteria</taxon>
        <taxon>Pseudomonadati</taxon>
        <taxon>Balneolota</taxon>
        <taxon>Balneolia</taxon>
        <taxon>Balneolales</taxon>
        <taxon>Balneolaceae</taxon>
        <taxon>Rhodohalobacter</taxon>
    </lineage>
</organism>
<dbReference type="Proteomes" id="UP000233398">
    <property type="component" value="Unassembled WGS sequence"/>
</dbReference>
<evidence type="ECO:0000256" key="1">
    <source>
        <dbReference type="ARBA" id="ARBA00000274"/>
    </source>
</evidence>
<keyword evidence="5" id="KW-1185">Reference proteome</keyword>
<accession>A0A2N0VF55</accession>
<dbReference type="RefSeq" id="WP_101074085.1">
    <property type="nucleotide sequence ID" value="NZ_PISP01000005.1"/>
</dbReference>
<sequence>MNICVYCGSSPGKNNVIIDQAKAFGRSLAEKNHNLIYGGSSLGIMGAIADAVMVNGGEVIGVIPENLFSKEVAHRGITRLITVKDMHQRKSHMAELADAFVAYPGGFGTMEELFEIITWNQIGILNKPVTIMNIDGYYDPLIEMIDHAVETGFIKPANRKIVQVAETINQCFEFCEQA</sequence>
<comment type="similarity">
    <text evidence="2 3">Belongs to the LOG family.</text>
</comment>
<dbReference type="AlphaFoldDB" id="A0A2N0VF55"/>
<dbReference type="Gene3D" id="3.40.50.450">
    <property type="match status" value="1"/>
</dbReference>
<dbReference type="InterPro" id="IPR031100">
    <property type="entry name" value="LOG_fam"/>
</dbReference>
<evidence type="ECO:0000313" key="5">
    <source>
        <dbReference type="Proteomes" id="UP000233398"/>
    </source>
</evidence>
<dbReference type="InterPro" id="IPR005269">
    <property type="entry name" value="LOG"/>
</dbReference>
<dbReference type="GO" id="GO:0009691">
    <property type="term" value="P:cytokinin biosynthetic process"/>
    <property type="evidence" value="ECO:0007669"/>
    <property type="project" value="UniProtKB-UniRule"/>
</dbReference>
<dbReference type="SUPFAM" id="SSF102405">
    <property type="entry name" value="MCP/YpsA-like"/>
    <property type="match status" value="1"/>
</dbReference>
<keyword evidence="3" id="KW-0203">Cytokinin biosynthesis</keyword>
<comment type="catalytic activity">
    <reaction evidence="1">
        <text>AMP + H2O = D-ribose 5-phosphate + adenine</text>
        <dbReference type="Rhea" id="RHEA:20129"/>
        <dbReference type="ChEBI" id="CHEBI:15377"/>
        <dbReference type="ChEBI" id="CHEBI:16708"/>
        <dbReference type="ChEBI" id="CHEBI:78346"/>
        <dbReference type="ChEBI" id="CHEBI:456215"/>
        <dbReference type="EC" id="3.2.2.4"/>
    </reaction>
</comment>
<keyword evidence="3" id="KW-0378">Hydrolase</keyword>
<reference evidence="4 5" key="1">
    <citation type="submission" date="2017-11" db="EMBL/GenBank/DDBJ databases">
        <title>Rhodohalobacter 15182 sp. nov., isolated from a salt lake.</title>
        <authorList>
            <person name="Han S."/>
        </authorList>
    </citation>
    <scope>NUCLEOTIDE SEQUENCE [LARGE SCALE GENOMIC DNA]</scope>
    <source>
        <strain evidence="4 5">15182</strain>
    </source>
</reference>
<dbReference type="PANTHER" id="PTHR31223:SF70">
    <property type="entry name" value="LOG FAMILY PROTEIN YJL055W"/>
    <property type="match status" value="1"/>
</dbReference>
<dbReference type="EC" id="3.2.2.n1" evidence="3"/>
<evidence type="ECO:0000256" key="2">
    <source>
        <dbReference type="ARBA" id="ARBA00006763"/>
    </source>
</evidence>
<dbReference type="PANTHER" id="PTHR31223">
    <property type="entry name" value="LOG FAMILY PROTEIN YJL055W"/>
    <property type="match status" value="1"/>
</dbReference>
<protein>
    <recommendedName>
        <fullName evidence="3">Cytokinin riboside 5'-monophosphate phosphoribohydrolase</fullName>
        <ecNumber evidence="3">3.2.2.n1</ecNumber>
    </recommendedName>
</protein>
<evidence type="ECO:0000256" key="3">
    <source>
        <dbReference type="RuleBase" id="RU363015"/>
    </source>
</evidence>
<dbReference type="GO" id="GO:0008714">
    <property type="term" value="F:AMP nucleosidase activity"/>
    <property type="evidence" value="ECO:0007669"/>
    <property type="project" value="UniProtKB-EC"/>
</dbReference>
<comment type="caution">
    <text evidence="4">The sequence shown here is derived from an EMBL/GenBank/DDBJ whole genome shotgun (WGS) entry which is preliminary data.</text>
</comment>
<proteinExistence type="inferred from homology"/>
<dbReference type="EMBL" id="PISP01000005">
    <property type="protein sequence ID" value="PKD42834.1"/>
    <property type="molecule type" value="Genomic_DNA"/>
</dbReference>
<dbReference type="Pfam" id="PF03641">
    <property type="entry name" value="Lysine_decarbox"/>
    <property type="match status" value="1"/>
</dbReference>
<dbReference type="GO" id="GO:0005829">
    <property type="term" value="C:cytosol"/>
    <property type="evidence" value="ECO:0007669"/>
    <property type="project" value="TreeGrafter"/>
</dbReference>
<evidence type="ECO:0000313" key="4">
    <source>
        <dbReference type="EMBL" id="PKD42834.1"/>
    </source>
</evidence>
<gene>
    <name evidence="4" type="ORF">CWD77_13350</name>
</gene>
<dbReference type="OrthoDB" id="9801098at2"/>
<dbReference type="NCBIfam" id="TIGR00730">
    <property type="entry name" value="Rossman fold protein, TIGR00730 family"/>
    <property type="match status" value="1"/>
</dbReference>